<evidence type="ECO:0000313" key="3">
    <source>
        <dbReference type="Proteomes" id="UP000789759"/>
    </source>
</evidence>
<dbReference type="AlphaFoldDB" id="A0A9N9NX67"/>
<dbReference type="Proteomes" id="UP000789759">
    <property type="component" value="Unassembled WGS sequence"/>
</dbReference>
<gene>
    <name evidence="2" type="ORF">CPELLU_LOCUS15934</name>
</gene>
<evidence type="ECO:0000256" key="1">
    <source>
        <dbReference type="SAM" id="MobiDB-lite"/>
    </source>
</evidence>
<accession>A0A9N9NX67</accession>
<proteinExistence type="predicted"/>
<comment type="caution">
    <text evidence="2">The sequence shown here is derived from an EMBL/GenBank/DDBJ whole genome shotgun (WGS) entry which is preliminary data.</text>
</comment>
<evidence type="ECO:0000313" key="2">
    <source>
        <dbReference type="EMBL" id="CAG8772245.1"/>
    </source>
</evidence>
<protein>
    <submittedName>
        <fullName evidence="2">20305_t:CDS:1</fullName>
    </submittedName>
</protein>
<sequence length="108" mass="12690">MLKEINISAKSKAEGTKQRKEETAQKRADQEAEKREKKRKTSKKRETVILTSLTSFKKSLNLISENSKLNNKNLERNKPPKRIRCIGGLRDIARYHWSYCLEDQEKNK</sequence>
<dbReference type="EMBL" id="CAJVQA010022108">
    <property type="protein sequence ID" value="CAG8772245.1"/>
    <property type="molecule type" value="Genomic_DNA"/>
</dbReference>
<dbReference type="OrthoDB" id="2017974at2759"/>
<reference evidence="2" key="1">
    <citation type="submission" date="2021-06" db="EMBL/GenBank/DDBJ databases">
        <authorList>
            <person name="Kallberg Y."/>
            <person name="Tangrot J."/>
            <person name="Rosling A."/>
        </authorList>
    </citation>
    <scope>NUCLEOTIDE SEQUENCE</scope>
    <source>
        <strain evidence="2">FL966</strain>
    </source>
</reference>
<name>A0A9N9NX67_9GLOM</name>
<feature type="compositionally biased region" description="Basic and acidic residues" evidence="1">
    <location>
        <begin position="11"/>
        <end position="35"/>
    </location>
</feature>
<keyword evidence="3" id="KW-1185">Reference proteome</keyword>
<feature type="region of interest" description="Disordered" evidence="1">
    <location>
        <begin position="1"/>
        <end position="45"/>
    </location>
</feature>
<organism evidence="2 3">
    <name type="scientific">Cetraspora pellucida</name>
    <dbReference type="NCBI Taxonomy" id="1433469"/>
    <lineage>
        <taxon>Eukaryota</taxon>
        <taxon>Fungi</taxon>
        <taxon>Fungi incertae sedis</taxon>
        <taxon>Mucoromycota</taxon>
        <taxon>Glomeromycotina</taxon>
        <taxon>Glomeromycetes</taxon>
        <taxon>Diversisporales</taxon>
        <taxon>Gigasporaceae</taxon>
        <taxon>Cetraspora</taxon>
    </lineage>
</organism>